<name>A0ACC2GZ75_DALPE</name>
<comment type="caution">
    <text evidence="1">The sequence shown here is derived from an EMBL/GenBank/DDBJ whole genome shotgun (WGS) entry which is preliminary data.</text>
</comment>
<accession>A0ACC2GZ75</accession>
<evidence type="ECO:0000313" key="2">
    <source>
        <dbReference type="Proteomes" id="UP001157502"/>
    </source>
</evidence>
<gene>
    <name evidence="1" type="ORF">DPEC_G00081820</name>
</gene>
<keyword evidence="2" id="KW-1185">Reference proteome</keyword>
<proteinExistence type="predicted"/>
<reference evidence="1" key="1">
    <citation type="submission" date="2021-05" db="EMBL/GenBank/DDBJ databases">
        <authorList>
            <person name="Pan Q."/>
            <person name="Jouanno E."/>
            <person name="Zahm M."/>
            <person name="Klopp C."/>
            <person name="Cabau C."/>
            <person name="Louis A."/>
            <person name="Berthelot C."/>
            <person name="Parey E."/>
            <person name="Roest Crollius H."/>
            <person name="Montfort J."/>
            <person name="Robinson-Rechavi M."/>
            <person name="Bouchez O."/>
            <person name="Lampietro C."/>
            <person name="Lopez Roques C."/>
            <person name="Donnadieu C."/>
            <person name="Postlethwait J."/>
            <person name="Bobe J."/>
            <person name="Dillon D."/>
            <person name="Chandos A."/>
            <person name="von Hippel F."/>
            <person name="Guiguen Y."/>
        </authorList>
    </citation>
    <scope>NUCLEOTIDE SEQUENCE</scope>
    <source>
        <strain evidence="1">YG-Jan2019</strain>
    </source>
</reference>
<dbReference type="Proteomes" id="UP001157502">
    <property type="component" value="Chromosome 7"/>
</dbReference>
<organism evidence="1 2">
    <name type="scientific">Dallia pectoralis</name>
    <name type="common">Alaska blackfish</name>
    <dbReference type="NCBI Taxonomy" id="75939"/>
    <lineage>
        <taxon>Eukaryota</taxon>
        <taxon>Metazoa</taxon>
        <taxon>Chordata</taxon>
        <taxon>Craniata</taxon>
        <taxon>Vertebrata</taxon>
        <taxon>Euteleostomi</taxon>
        <taxon>Actinopterygii</taxon>
        <taxon>Neopterygii</taxon>
        <taxon>Teleostei</taxon>
        <taxon>Protacanthopterygii</taxon>
        <taxon>Esociformes</taxon>
        <taxon>Umbridae</taxon>
        <taxon>Dallia</taxon>
    </lineage>
</organism>
<evidence type="ECO:0000313" key="1">
    <source>
        <dbReference type="EMBL" id="KAJ8008766.1"/>
    </source>
</evidence>
<protein>
    <submittedName>
        <fullName evidence="1">Uncharacterized protein</fullName>
    </submittedName>
</protein>
<dbReference type="EMBL" id="CM055734">
    <property type="protein sequence ID" value="KAJ8008766.1"/>
    <property type="molecule type" value="Genomic_DNA"/>
</dbReference>
<sequence>MSSQVHYGTSNPLLYSEGLLGQIKANESDRIGVQSRPGPGPDLLNGDAVTDREEQKEHHCKDKSSPLKLD</sequence>